<dbReference type="Proteomes" id="UP000001962">
    <property type="component" value="Chromosome"/>
</dbReference>
<dbReference type="eggNOG" id="COG0318">
    <property type="taxonomic scope" value="Bacteria"/>
</dbReference>
<dbReference type="GO" id="GO:0006631">
    <property type="term" value="P:fatty acid metabolic process"/>
    <property type="evidence" value="ECO:0007669"/>
    <property type="project" value="TreeGrafter"/>
</dbReference>
<accession>Q0A4V7</accession>
<dbReference type="GO" id="GO:0031956">
    <property type="term" value="F:medium-chain fatty acid-CoA ligase activity"/>
    <property type="evidence" value="ECO:0007669"/>
    <property type="project" value="TreeGrafter"/>
</dbReference>
<keyword evidence="5" id="KW-1185">Reference proteome</keyword>
<sequence>MTAPQPNEQAPENLYGLLQSRSQDRDEQVFLEVPNGRNWTYGQAHQHAARLAGLLRQLGVQPGDRVAVQVDKSPEAICLYLACLRAGAVFLPLNTAYMRTELEYFLHDAEPSLAVVRPAGEETLRELAEAKGGTRVETLDANGGGSLMRTLSEQAPEPLPPHPVSRDDLACILYTSGTTGRPKGAMLSHGNLAANALALEEAWGWRQDDVLIHALPIFHVHGLFVAMHCAMMGASKVYFLPRFDADQVLQLLPRATVLMGVPTFYTRLLQQPELNPELCRNMRLFISGSAPLLEETFQQWYERTGHPILERYGMTETGMNISNPLEGERRPGTVGFPLPGVEVRIVDTEGHELPPGEVGSLQVKGPNVFSGYWRLPEKTAEEFTDDGYFITGDMATVSEDGYYAIVGRAKDLVITGGYNVYPKEVEGFIDGLDGVRESAVIGLPHPDFGEQVAAVVVPEKAGPKLDEAAVIHQLKGELAGYKVPKAVFFVDELPRNAMGKVQKNVLREQYTR</sequence>
<dbReference type="InterPro" id="IPR000873">
    <property type="entry name" value="AMP-dep_synth/lig_dom"/>
</dbReference>
<comment type="similarity">
    <text evidence="1">Belongs to the ATP-dependent AMP-binding enzyme family.</text>
</comment>
<gene>
    <name evidence="4" type="ordered locus">Mlg_2790</name>
</gene>
<dbReference type="Pfam" id="PF13193">
    <property type="entry name" value="AMP-binding_C"/>
    <property type="match status" value="1"/>
</dbReference>
<dbReference type="InterPro" id="IPR020845">
    <property type="entry name" value="AMP-binding_CS"/>
</dbReference>
<evidence type="ECO:0000256" key="1">
    <source>
        <dbReference type="ARBA" id="ARBA00006432"/>
    </source>
</evidence>
<keyword evidence="4" id="KW-0436">Ligase</keyword>
<dbReference type="PANTHER" id="PTHR43201:SF8">
    <property type="entry name" value="ACYL-COA SYNTHETASE FAMILY MEMBER 3"/>
    <property type="match status" value="1"/>
</dbReference>
<dbReference type="Gene3D" id="3.40.50.12780">
    <property type="entry name" value="N-terminal domain of ligase-like"/>
    <property type="match status" value="1"/>
</dbReference>
<dbReference type="EMBL" id="CP000453">
    <property type="protein sequence ID" value="ABI58130.1"/>
    <property type="molecule type" value="Genomic_DNA"/>
</dbReference>
<dbReference type="KEGG" id="aeh:Mlg_2790"/>
<evidence type="ECO:0000259" key="3">
    <source>
        <dbReference type="Pfam" id="PF13193"/>
    </source>
</evidence>
<dbReference type="RefSeq" id="WP_011630523.1">
    <property type="nucleotide sequence ID" value="NC_008340.1"/>
</dbReference>
<dbReference type="AlphaFoldDB" id="Q0A4V7"/>
<feature type="domain" description="AMP-dependent synthetase/ligase" evidence="2">
    <location>
        <begin position="29"/>
        <end position="373"/>
    </location>
</feature>
<dbReference type="InterPro" id="IPR042099">
    <property type="entry name" value="ANL_N_sf"/>
</dbReference>
<dbReference type="CDD" id="cd05941">
    <property type="entry name" value="MCS"/>
    <property type="match status" value="1"/>
</dbReference>
<dbReference type="OrthoDB" id="9803968at2"/>
<name>Q0A4V7_ALKEH</name>
<dbReference type="SUPFAM" id="SSF56801">
    <property type="entry name" value="Acetyl-CoA synthetase-like"/>
    <property type="match status" value="1"/>
</dbReference>
<dbReference type="InterPro" id="IPR025110">
    <property type="entry name" value="AMP-bd_C"/>
</dbReference>
<dbReference type="InterPro" id="IPR045851">
    <property type="entry name" value="AMP-bd_C_sf"/>
</dbReference>
<dbReference type="HOGENOM" id="CLU_000022_59_0_6"/>
<dbReference type="InterPro" id="IPR020459">
    <property type="entry name" value="AMP-binding"/>
</dbReference>
<dbReference type="PROSITE" id="PS00455">
    <property type="entry name" value="AMP_BINDING"/>
    <property type="match status" value="1"/>
</dbReference>
<reference evidence="5" key="1">
    <citation type="submission" date="2006-08" db="EMBL/GenBank/DDBJ databases">
        <title>Complete sequence of Alkalilimnicola ehrilichei MLHE-1.</title>
        <authorList>
            <person name="Copeland A."/>
            <person name="Lucas S."/>
            <person name="Lapidus A."/>
            <person name="Barry K."/>
            <person name="Detter J.C."/>
            <person name="Glavina del Rio T."/>
            <person name="Hammon N."/>
            <person name="Israni S."/>
            <person name="Dalin E."/>
            <person name="Tice H."/>
            <person name="Pitluck S."/>
            <person name="Sims D."/>
            <person name="Brettin T."/>
            <person name="Bruce D."/>
            <person name="Han C."/>
            <person name="Tapia R."/>
            <person name="Gilna P."/>
            <person name="Schmutz J."/>
            <person name="Larimer F."/>
            <person name="Land M."/>
            <person name="Hauser L."/>
            <person name="Kyrpides N."/>
            <person name="Mikhailova N."/>
            <person name="Oremland R.S."/>
            <person name="Hoeft S.E."/>
            <person name="Switzer-Blum J."/>
            <person name="Kulp T."/>
            <person name="King G."/>
            <person name="Tabita R."/>
            <person name="Witte B."/>
            <person name="Santini J.M."/>
            <person name="Basu P."/>
            <person name="Hollibaugh J.T."/>
            <person name="Xie G."/>
            <person name="Stolz J.F."/>
            <person name="Richardson P."/>
        </authorList>
    </citation>
    <scope>NUCLEOTIDE SEQUENCE [LARGE SCALE GENOMIC DNA]</scope>
    <source>
        <strain evidence="5">ATCC BAA-1101 / DSM 17681 / MLHE-1</strain>
    </source>
</reference>
<dbReference type="Pfam" id="PF00501">
    <property type="entry name" value="AMP-binding"/>
    <property type="match status" value="1"/>
</dbReference>
<dbReference type="PANTHER" id="PTHR43201">
    <property type="entry name" value="ACYL-COA SYNTHETASE"/>
    <property type="match status" value="1"/>
</dbReference>
<organism evidence="4 5">
    <name type="scientific">Alkalilimnicola ehrlichii (strain ATCC BAA-1101 / DSM 17681 / MLHE-1)</name>
    <dbReference type="NCBI Taxonomy" id="187272"/>
    <lineage>
        <taxon>Bacteria</taxon>
        <taxon>Pseudomonadati</taxon>
        <taxon>Pseudomonadota</taxon>
        <taxon>Gammaproteobacteria</taxon>
        <taxon>Chromatiales</taxon>
        <taxon>Ectothiorhodospiraceae</taxon>
        <taxon>Alkalilimnicola</taxon>
    </lineage>
</organism>
<evidence type="ECO:0000313" key="5">
    <source>
        <dbReference type="Proteomes" id="UP000001962"/>
    </source>
</evidence>
<evidence type="ECO:0000313" key="4">
    <source>
        <dbReference type="EMBL" id="ABI58130.1"/>
    </source>
</evidence>
<feature type="domain" description="AMP-binding enzyme C-terminal" evidence="3">
    <location>
        <begin position="424"/>
        <end position="500"/>
    </location>
</feature>
<dbReference type="PRINTS" id="PR00154">
    <property type="entry name" value="AMPBINDING"/>
</dbReference>
<dbReference type="Gene3D" id="3.30.300.30">
    <property type="match status" value="1"/>
</dbReference>
<proteinExistence type="inferred from homology"/>
<evidence type="ECO:0000259" key="2">
    <source>
        <dbReference type="Pfam" id="PF00501"/>
    </source>
</evidence>
<protein>
    <submittedName>
        <fullName evidence="4">AMP-dependent synthetase and ligase</fullName>
    </submittedName>
</protein>
<dbReference type="NCBIfam" id="NF005702">
    <property type="entry name" value="PRK07514.1"/>
    <property type="match status" value="1"/>
</dbReference>